<evidence type="ECO:0000313" key="3">
    <source>
        <dbReference type="EMBL" id="MTH70004.1"/>
    </source>
</evidence>
<feature type="coiled-coil region" evidence="1">
    <location>
        <begin position="34"/>
        <end position="61"/>
    </location>
</feature>
<reference evidence="3 4" key="1">
    <citation type="submission" date="2019-11" db="EMBL/GenBank/DDBJ databases">
        <title>Agromyces kandeliae sp. nov., isolated from mangrove soil.</title>
        <authorList>
            <person name="Wang R."/>
        </authorList>
    </citation>
    <scope>NUCLEOTIDE SEQUENCE [LARGE SCALE GENOMIC DNA]</scope>
    <source>
        <strain evidence="3 4">JCM 11433</strain>
    </source>
</reference>
<keyword evidence="2" id="KW-0812">Transmembrane</keyword>
<keyword evidence="1" id="KW-0175">Coiled coil</keyword>
<evidence type="ECO:0000256" key="2">
    <source>
        <dbReference type="SAM" id="Phobius"/>
    </source>
</evidence>
<name>A0A6I3M9N4_9MICO</name>
<evidence type="ECO:0000313" key="4">
    <source>
        <dbReference type="Proteomes" id="UP000433071"/>
    </source>
</evidence>
<evidence type="ECO:0000256" key="1">
    <source>
        <dbReference type="SAM" id="Coils"/>
    </source>
</evidence>
<dbReference type="OrthoDB" id="3628158at2"/>
<keyword evidence="2" id="KW-0472">Membrane</keyword>
<accession>A0A6I3M9N4</accession>
<feature type="transmembrane region" description="Helical" evidence="2">
    <location>
        <begin position="15"/>
        <end position="35"/>
    </location>
</feature>
<dbReference type="RefSeq" id="WP_155053025.1">
    <property type="nucleotide sequence ID" value="NZ_BAAAIB010000001.1"/>
</dbReference>
<keyword evidence="2" id="KW-1133">Transmembrane helix</keyword>
<keyword evidence="4" id="KW-1185">Reference proteome</keyword>
<sequence>MSTQTEKQTGRERSIIYIVAVVVLVVLVVIGLLNLRAARQTAEAEEKAEELIQALEDAGVDVSLTSQQIASVLGDDGGAVCANPNEALSRSVLLSQLANGAGGPGTRPVIVESRLLQGQLLIIETYCPDELDEFQQFVDDLETIDGGDS</sequence>
<dbReference type="AlphaFoldDB" id="A0A6I3M9N4"/>
<protein>
    <submittedName>
        <fullName evidence="3">Uncharacterized protein</fullName>
    </submittedName>
</protein>
<proteinExistence type="predicted"/>
<gene>
    <name evidence="3" type="ORF">GJ743_16655</name>
</gene>
<dbReference type="Proteomes" id="UP000433071">
    <property type="component" value="Unassembled WGS sequence"/>
</dbReference>
<comment type="caution">
    <text evidence="3">The sequence shown here is derived from an EMBL/GenBank/DDBJ whole genome shotgun (WGS) entry which is preliminary data.</text>
</comment>
<dbReference type="EMBL" id="WMLB01000039">
    <property type="protein sequence ID" value="MTH70004.1"/>
    <property type="molecule type" value="Genomic_DNA"/>
</dbReference>
<organism evidence="3 4">
    <name type="scientific">Agromyces bracchium</name>
    <dbReference type="NCBI Taxonomy" id="88376"/>
    <lineage>
        <taxon>Bacteria</taxon>
        <taxon>Bacillati</taxon>
        <taxon>Actinomycetota</taxon>
        <taxon>Actinomycetes</taxon>
        <taxon>Micrococcales</taxon>
        <taxon>Microbacteriaceae</taxon>
        <taxon>Agromyces</taxon>
    </lineage>
</organism>